<dbReference type="Proteomes" id="UP000002440">
    <property type="component" value="Chromosome"/>
</dbReference>
<dbReference type="Pfam" id="PF13365">
    <property type="entry name" value="Trypsin_2"/>
    <property type="match status" value="1"/>
</dbReference>
<dbReference type="InterPro" id="IPR009003">
    <property type="entry name" value="Peptidase_S1_PA"/>
</dbReference>
<dbReference type="KEGG" id="mfa:Mfla_2246"/>
<dbReference type="RefSeq" id="WP_011480467.1">
    <property type="nucleotide sequence ID" value="NC_007947.1"/>
</dbReference>
<dbReference type="SUPFAM" id="SSF50494">
    <property type="entry name" value="Trypsin-like serine proteases"/>
    <property type="match status" value="1"/>
</dbReference>
<dbReference type="OrthoDB" id="212300at2"/>
<accession>Q1GZ24</accession>
<dbReference type="Gene3D" id="2.40.10.10">
    <property type="entry name" value="Trypsin-like serine proteases"/>
    <property type="match status" value="2"/>
</dbReference>
<evidence type="ECO:0000313" key="1">
    <source>
        <dbReference type="EMBL" id="ABE50513.1"/>
    </source>
</evidence>
<evidence type="ECO:0008006" key="3">
    <source>
        <dbReference type="Google" id="ProtNLM"/>
    </source>
</evidence>
<name>Q1GZ24_METFK</name>
<dbReference type="eggNOG" id="COG0265">
    <property type="taxonomic scope" value="Bacteria"/>
</dbReference>
<dbReference type="EMBL" id="CP000284">
    <property type="protein sequence ID" value="ABE50513.1"/>
    <property type="molecule type" value="Genomic_DNA"/>
</dbReference>
<reference evidence="1 2" key="1">
    <citation type="submission" date="2006-03" db="EMBL/GenBank/DDBJ databases">
        <title>Complete sequence of Methylobacillus flagellatus KT.</title>
        <authorList>
            <consortium name="US DOE Joint Genome Institute"/>
            <person name="Copeland A."/>
            <person name="Lucas S."/>
            <person name="Lapidus A."/>
            <person name="Barry K."/>
            <person name="Detter J.C."/>
            <person name="Glavina del Rio T."/>
            <person name="Hammon N."/>
            <person name="Israni S."/>
            <person name="Dalin E."/>
            <person name="Tice H."/>
            <person name="Pitluck S."/>
            <person name="Brettin T."/>
            <person name="Bruce D."/>
            <person name="Han C."/>
            <person name="Tapia R."/>
            <person name="Saunders E."/>
            <person name="Gilna P."/>
            <person name="Schmutz J."/>
            <person name="Larimer F."/>
            <person name="Land M."/>
            <person name="Kyrpides N."/>
            <person name="Anderson I."/>
            <person name="Richardson P."/>
        </authorList>
    </citation>
    <scope>NUCLEOTIDE SEQUENCE [LARGE SCALE GENOMIC DNA]</scope>
    <source>
        <strain evidence="2">KT / ATCC 51484 / DSM 6875</strain>
    </source>
</reference>
<sequence>MILTSTLLSLVSVSVLPPENVMSFGTGFFYNRNGDFFTNRHVISECRDGSIHARTSDGAWHPVSLLAIDTQADLAAGSINKPVDAFASIRVYGNTGSVSVPTETEDIFSAGFSAPERNRFRLQTKWGQIQVWSDPNEEPFIQRMRMDAFPGASGSPILDYAGLLVGILFAGSKYPAPNINTLSSAGYGDKWIFFYNNNAIVEFANKYQLSYSAWGKWQRQDPIFIADHAQKITVLLACQTQGDI</sequence>
<dbReference type="HOGENOM" id="CLU_1136998_0_0_4"/>
<dbReference type="InterPro" id="IPR043504">
    <property type="entry name" value="Peptidase_S1_PA_chymotrypsin"/>
</dbReference>
<organism evidence="1 2">
    <name type="scientific">Methylobacillus flagellatus (strain ATCC 51484 / DSM 6875 / VKM B-1610 / KT)</name>
    <dbReference type="NCBI Taxonomy" id="265072"/>
    <lineage>
        <taxon>Bacteria</taxon>
        <taxon>Pseudomonadati</taxon>
        <taxon>Pseudomonadota</taxon>
        <taxon>Betaproteobacteria</taxon>
        <taxon>Nitrosomonadales</taxon>
        <taxon>Methylophilaceae</taxon>
        <taxon>Methylobacillus</taxon>
    </lineage>
</organism>
<evidence type="ECO:0000313" key="2">
    <source>
        <dbReference type="Proteomes" id="UP000002440"/>
    </source>
</evidence>
<dbReference type="AlphaFoldDB" id="Q1GZ24"/>
<protein>
    <recommendedName>
        <fullName evidence="3">Serine protease</fullName>
    </recommendedName>
</protein>
<proteinExistence type="predicted"/>
<gene>
    <name evidence="1" type="ordered locus">Mfla_2246</name>
</gene>
<dbReference type="STRING" id="265072.Mfla_2246"/>
<keyword evidence="2" id="KW-1185">Reference proteome</keyword>